<accession>A0A0A8VFZ2</accession>
<sequence>MAGIRFLHGVHAKGADRVGKLFTRGHVLLQVGFKKRSSLPFSQTRY</sequence>
<gene>
    <name evidence="1" type="ORF">CSF007_14815</name>
</gene>
<reference evidence="1" key="1">
    <citation type="journal article" date="2015" name="Genome Announc.">
        <title>Complete Genome Sequence of Yersinia ruckeri Strain CSF007-82, Etiologic Agent of Red Mouth Disease in Salmonid Fish.</title>
        <authorList>
            <person name="Nelson M.C."/>
            <person name="LaPatra S.E."/>
            <person name="Welch T.J."/>
            <person name="Graf J."/>
        </authorList>
    </citation>
    <scope>NUCLEOTIDE SEQUENCE</scope>
    <source>
        <strain evidence="1">CSF007-82</strain>
    </source>
</reference>
<name>A0A0A8VFZ2_YERRU</name>
<dbReference type="AlphaFoldDB" id="A0A0A8VFZ2"/>
<organism evidence="1">
    <name type="scientific">Yersinia ruckeri</name>
    <dbReference type="NCBI Taxonomy" id="29486"/>
    <lineage>
        <taxon>Bacteria</taxon>
        <taxon>Pseudomonadati</taxon>
        <taxon>Pseudomonadota</taxon>
        <taxon>Gammaproteobacteria</taxon>
        <taxon>Enterobacterales</taxon>
        <taxon>Yersiniaceae</taxon>
        <taxon>Yersinia</taxon>
    </lineage>
</organism>
<proteinExistence type="predicted"/>
<dbReference type="EMBL" id="LN681231">
    <property type="protein sequence ID" value="CEK28687.1"/>
    <property type="molecule type" value="Genomic_DNA"/>
</dbReference>
<evidence type="ECO:0000313" key="1">
    <source>
        <dbReference type="EMBL" id="CEK28687.1"/>
    </source>
</evidence>
<protein>
    <submittedName>
        <fullName evidence="1">Uncharacterized protein</fullName>
    </submittedName>
</protein>